<sequence length="75" mass="8718">MENISFNAAAYVWRCENVELRSSLLDNTAEKSWELTRFKNKKIPGGTEPERFSARAHRLSDSLQHHDYRGVPVKK</sequence>
<evidence type="ECO:0000313" key="2">
    <source>
        <dbReference type="Proteomes" id="UP000824219"/>
    </source>
</evidence>
<comment type="caution">
    <text evidence="1">The sequence shown here is derived from an EMBL/GenBank/DDBJ whole genome shotgun (WGS) entry which is preliminary data.</text>
</comment>
<dbReference type="AlphaFoldDB" id="A0A9D3NM39"/>
<keyword evidence="2" id="KW-1185">Reference proteome</keyword>
<reference evidence="1 2" key="1">
    <citation type="submission" date="2021-06" db="EMBL/GenBank/DDBJ databases">
        <title>Chromosome-level genome assembly of the red-tail catfish (Hemibagrus wyckioides).</title>
        <authorList>
            <person name="Shao F."/>
        </authorList>
    </citation>
    <scope>NUCLEOTIDE SEQUENCE [LARGE SCALE GENOMIC DNA]</scope>
    <source>
        <strain evidence="1">EC202008001</strain>
        <tissue evidence="1">Blood</tissue>
    </source>
</reference>
<dbReference type="EMBL" id="JAHKSW010000015">
    <property type="protein sequence ID" value="KAG7323743.1"/>
    <property type="molecule type" value="Genomic_DNA"/>
</dbReference>
<name>A0A9D3NM39_9TELE</name>
<proteinExistence type="predicted"/>
<dbReference type="Proteomes" id="UP000824219">
    <property type="component" value="Linkage Group LG15"/>
</dbReference>
<protein>
    <submittedName>
        <fullName evidence="1">Uncharacterized protein</fullName>
    </submittedName>
</protein>
<accession>A0A9D3NM39</accession>
<gene>
    <name evidence="1" type="ORF">KOW79_013445</name>
</gene>
<evidence type="ECO:0000313" key="1">
    <source>
        <dbReference type="EMBL" id="KAG7323743.1"/>
    </source>
</evidence>
<organism evidence="1 2">
    <name type="scientific">Hemibagrus wyckioides</name>
    <dbReference type="NCBI Taxonomy" id="337641"/>
    <lineage>
        <taxon>Eukaryota</taxon>
        <taxon>Metazoa</taxon>
        <taxon>Chordata</taxon>
        <taxon>Craniata</taxon>
        <taxon>Vertebrata</taxon>
        <taxon>Euteleostomi</taxon>
        <taxon>Actinopterygii</taxon>
        <taxon>Neopterygii</taxon>
        <taxon>Teleostei</taxon>
        <taxon>Ostariophysi</taxon>
        <taxon>Siluriformes</taxon>
        <taxon>Bagridae</taxon>
        <taxon>Hemibagrus</taxon>
    </lineage>
</organism>